<protein>
    <recommendedName>
        <fullName evidence="1">ribose-phosphate diphosphokinase</fullName>
        <ecNumber evidence="1">2.7.6.1</ecNumber>
    </recommendedName>
</protein>
<keyword evidence="2" id="KW-0808">Transferase</keyword>
<comment type="caution">
    <text evidence="11">The sequence shown here is derived from an EMBL/GenBank/DDBJ whole genome shotgun (WGS) entry which is preliminary data.</text>
</comment>
<organism evidence="11 12">
    <name type="scientific">Enterocloster alcoholdehydrogenati</name>
    <dbReference type="NCBI Taxonomy" id="2547410"/>
    <lineage>
        <taxon>Bacteria</taxon>
        <taxon>Bacillati</taxon>
        <taxon>Bacillota</taxon>
        <taxon>Clostridia</taxon>
        <taxon>Lachnospirales</taxon>
        <taxon>Lachnospiraceae</taxon>
        <taxon>Enterocloster</taxon>
    </lineage>
</organism>
<comment type="similarity">
    <text evidence="8">Belongs to the ribose-phosphate pyrophosphokinase family.</text>
</comment>
<dbReference type="EC" id="2.7.6.1" evidence="1"/>
<evidence type="ECO:0000256" key="3">
    <source>
        <dbReference type="ARBA" id="ARBA00022727"/>
    </source>
</evidence>
<keyword evidence="5" id="KW-0418">Kinase</keyword>
<dbReference type="SMART" id="SM01400">
    <property type="entry name" value="Pribosyltran_N"/>
    <property type="match status" value="1"/>
</dbReference>
<dbReference type="EMBL" id="BAABXL010000001">
    <property type="protein sequence ID" value="GAA6268593.1"/>
    <property type="molecule type" value="Genomic_DNA"/>
</dbReference>
<dbReference type="PANTHER" id="PTHR10210:SF32">
    <property type="entry name" value="RIBOSE-PHOSPHATE PYROPHOSPHOKINASE 2"/>
    <property type="match status" value="1"/>
</dbReference>
<accession>A0ABQ0AX31</accession>
<dbReference type="PANTHER" id="PTHR10210">
    <property type="entry name" value="RIBOSE-PHOSPHATE DIPHOSPHOKINASE FAMILY MEMBER"/>
    <property type="match status" value="1"/>
</dbReference>
<dbReference type="Pfam" id="PF13793">
    <property type="entry name" value="Pribosyltran_N"/>
    <property type="match status" value="1"/>
</dbReference>
<evidence type="ECO:0000259" key="9">
    <source>
        <dbReference type="Pfam" id="PF00156"/>
    </source>
</evidence>
<evidence type="ECO:0000256" key="5">
    <source>
        <dbReference type="ARBA" id="ARBA00022777"/>
    </source>
</evidence>
<evidence type="ECO:0000256" key="7">
    <source>
        <dbReference type="ARBA" id="ARBA00049535"/>
    </source>
</evidence>
<reference evidence="11 12" key="1">
    <citation type="submission" date="2024-04" db="EMBL/GenBank/DDBJ databases">
        <title>Defined microbial consortia suppress multidrug-resistant proinflammatory Enterobacteriaceae via ecological control.</title>
        <authorList>
            <person name="Furuichi M."/>
            <person name="Kawaguchi T."/>
            <person name="Pust M."/>
            <person name="Yasuma K."/>
            <person name="Plichta D."/>
            <person name="Hasegawa N."/>
            <person name="Ohya T."/>
            <person name="Bhattarai S."/>
            <person name="Sasajima S."/>
            <person name="Aoto Y."/>
            <person name="Tuganbaev T."/>
            <person name="Yaginuma M."/>
            <person name="Ueda M."/>
            <person name="Okahashi N."/>
            <person name="Amafuji K."/>
            <person name="Kiridooshi Y."/>
            <person name="Sugita K."/>
            <person name="Strazar M."/>
            <person name="Skelly A."/>
            <person name="Suda W."/>
            <person name="Hattori M."/>
            <person name="Nakamoto N."/>
            <person name="Caballero S."/>
            <person name="Norman J."/>
            <person name="Olle B."/>
            <person name="Tanoue T."/>
            <person name="Arita M."/>
            <person name="Bucci V."/>
            <person name="Atarashi K."/>
            <person name="Xavier R."/>
            <person name="Honda K."/>
        </authorList>
    </citation>
    <scope>NUCLEOTIDE SEQUENCE [LARGE SCALE GENOMIC DNA]</scope>
    <source>
        <strain evidence="12">f13</strain>
    </source>
</reference>
<dbReference type="NCBIfam" id="TIGR01251">
    <property type="entry name" value="ribP_PPkin"/>
    <property type="match status" value="1"/>
</dbReference>
<keyword evidence="6" id="KW-0067">ATP-binding</keyword>
<dbReference type="Proteomes" id="UP001600894">
    <property type="component" value="Unassembled WGS sequence"/>
</dbReference>
<keyword evidence="3 8" id="KW-0545">Nucleotide biosynthesis</keyword>
<dbReference type="InterPro" id="IPR029099">
    <property type="entry name" value="Pribosyltran_N"/>
</dbReference>
<dbReference type="RefSeq" id="WP_176253499.1">
    <property type="nucleotide sequence ID" value="NZ_BAABXL010000001.1"/>
</dbReference>
<keyword evidence="4" id="KW-0547">Nucleotide-binding</keyword>
<dbReference type="CDD" id="cd06223">
    <property type="entry name" value="PRTases_typeI"/>
    <property type="match status" value="1"/>
</dbReference>
<evidence type="ECO:0000313" key="12">
    <source>
        <dbReference type="Proteomes" id="UP001600894"/>
    </source>
</evidence>
<feature type="domain" description="Phosphoribosyltransferase" evidence="9">
    <location>
        <begin position="209"/>
        <end position="314"/>
    </location>
</feature>
<name>A0ABQ0AX31_9FIRM</name>
<dbReference type="InterPro" id="IPR005946">
    <property type="entry name" value="Rib-P_diPkinase"/>
</dbReference>
<dbReference type="Gene3D" id="3.40.50.2020">
    <property type="match status" value="2"/>
</dbReference>
<dbReference type="Pfam" id="PF00156">
    <property type="entry name" value="Pribosyltran"/>
    <property type="match status" value="1"/>
</dbReference>
<evidence type="ECO:0000256" key="2">
    <source>
        <dbReference type="ARBA" id="ARBA00022679"/>
    </source>
</evidence>
<evidence type="ECO:0000256" key="8">
    <source>
        <dbReference type="RuleBase" id="RU004324"/>
    </source>
</evidence>
<keyword evidence="12" id="KW-1185">Reference proteome</keyword>
<evidence type="ECO:0000259" key="10">
    <source>
        <dbReference type="Pfam" id="PF13793"/>
    </source>
</evidence>
<dbReference type="NCBIfam" id="NF005299">
    <property type="entry name" value="PRK06827.1"/>
    <property type="match status" value="1"/>
</dbReference>
<gene>
    <name evidence="11" type="ORF">F130042H8_16530</name>
</gene>
<dbReference type="SUPFAM" id="SSF53271">
    <property type="entry name" value="PRTase-like"/>
    <property type="match status" value="2"/>
</dbReference>
<proteinExistence type="inferred from homology"/>
<dbReference type="InterPro" id="IPR029057">
    <property type="entry name" value="PRTase-like"/>
</dbReference>
<feature type="domain" description="Ribose-phosphate pyrophosphokinase N-terminal" evidence="10">
    <location>
        <begin position="16"/>
        <end position="169"/>
    </location>
</feature>
<evidence type="ECO:0000313" key="11">
    <source>
        <dbReference type="EMBL" id="GAA6268593.1"/>
    </source>
</evidence>
<evidence type="ECO:0000256" key="6">
    <source>
        <dbReference type="ARBA" id="ARBA00022840"/>
    </source>
</evidence>
<evidence type="ECO:0000256" key="4">
    <source>
        <dbReference type="ARBA" id="ARBA00022741"/>
    </source>
</evidence>
<dbReference type="InterPro" id="IPR000836">
    <property type="entry name" value="PRTase_dom"/>
</dbReference>
<comment type="catalytic activity">
    <reaction evidence="7">
        <text>D-ribose 5-phosphate + ATP = 5-phospho-alpha-D-ribose 1-diphosphate + AMP + H(+)</text>
        <dbReference type="Rhea" id="RHEA:15609"/>
        <dbReference type="ChEBI" id="CHEBI:15378"/>
        <dbReference type="ChEBI" id="CHEBI:30616"/>
        <dbReference type="ChEBI" id="CHEBI:58017"/>
        <dbReference type="ChEBI" id="CHEBI:78346"/>
        <dbReference type="ChEBI" id="CHEBI:456215"/>
        <dbReference type="EC" id="2.7.6.1"/>
    </reaction>
</comment>
<sequence>MANNFVFNDSLPVAPLKLAALESCRDFASKVNDHIVQFRRNDIEELTRRKADLRYRGYDVDSYLLDCQCPRFGTGEAKAVINESVRGTDIFVMVDVMNYSIPYSVCGYTNHMSPDDHYQDLKRIIGACSSTAHRINVIMPFLYESRQHKRTKRESLDCAMALEELVAMGVENIITFDAHDPRVQNAIPLYGFDNFLPTYQFVKTLFSHDTDTKIDKEHLMVISPDEGAMNRAVYLANNLGVDMGMFYKRRDYSKVVNGRNPIVAHEFLGSSVEGKTVLIIDDMISSGESMLDTCKELKERKAAKAIVCCTFGLFTNGLEKFDEYFEKGYLDYVITTNLNYRPKELLERKWYLEADMSKYTAAIINSLNHDRSIGATLSPTEKIQKLVKKRQQTL</sequence>
<evidence type="ECO:0000256" key="1">
    <source>
        <dbReference type="ARBA" id="ARBA00013247"/>
    </source>
</evidence>